<dbReference type="AlphaFoldDB" id="A0A6A6NVQ9"/>
<keyword evidence="3" id="KW-0234">DNA repair</keyword>
<feature type="region of interest" description="Disordered" evidence="5">
    <location>
        <begin position="292"/>
        <end position="323"/>
    </location>
</feature>
<dbReference type="InterPro" id="IPR022043">
    <property type="entry name" value="CAF1A_DD"/>
</dbReference>
<feature type="domain" description="Chromatin assembly factor 1 subunit A dimerization" evidence="6">
    <location>
        <begin position="371"/>
        <end position="447"/>
    </location>
</feature>
<dbReference type="EMBL" id="MU001686">
    <property type="protein sequence ID" value="KAF2455542.1"/>
    <property type="molecule type" value="Genomic_DNA"/>
</dbReference>
<evidence type="ECO:0000313" key="8">
    <source>
        <dbReference type="EMBL" id="KAF2455542.1"/>
    </source>
</evidence>
<keyword evidence="9" id="KW-1185">Reference proteome</keyword>
<dbReference type="PANTHER" id="PTHR15272:SF0">
    <property type="entry name" value="CHROMATIN ASSEMBLY FACTOR 1 SUBUNIT A"/>
    <property type="match status" value="1"/>
</dbReference>
<feature type="compositionally biased region" description="Polar residues" evidence="5">
    <location>
        <begin position="230"/>
        <end position="243"/>
    </location>
</feature>
<gene>
    <name evidence="8" type="ORF">BDY21DRAFT_386924</name>
</gene>
<feature type="compositionally biased region" description="Low complexity" evidence="5">
    <location>
        <begin position="194"/>
        <end position="210"/>
    </location>
</feature>
<name>A0A6A6NVQ9_9PEZI</name>
<evidence type="ECO:0000256" key="4">
    <source>
        <dbReference type="ARBA" id="ARBA00023242"/>
    </source>
</evidence>
<dbReference type="GO" id="GO:0033186">
    <property type="term" value="C:CAF-1 complex"/>
    <property type="evidence" value="ECO:0007669"/>
    <property type="project" value="TreeGrafter"/>
</dbReference>
<evidence type="ECO:0000259" key="7">
    <source>
        <dbReference type="Pfam" id="PF21796"/>
    </source>
</evidence>
<dbReference type="Pfam" id="PF21796">
    <property type="entry name" value="Cac1_C"/>
    <property type="match status" value="1"/>
</dbReference>
<dbReference type="GO" id="GO:0005634">
    <property type="term" value="C:nucleus"/>
    <property type="evidence" value="ECO:0007669"/>
    <property type="project" value="UniProtKB-SubCell"/>
</dbReference>
<dbReference type="OrthoDB" id="79480at2759"/>
<dbReference type="PANTHER" id="PTHR15272">
    <property type="entry name" value="CHROMATIN ASSEMBLY FACTOR 1 SUBUNIT A CAF-1 SUBUNIT A"/>
    <property type="match status" value="1"/>
</dbReference>
<keyword evidence="2" id="KW-0227">DNA damage</keyword>
<comment type="subcellular location">
    <subcellularLocation>
        <location evidence="1">Nucleus</location>
    </subcellularLocation>
</comment>
<evidence type="ECO:0000313" key="9">
    <source>
        <dbReference type="Proteomes" id="UP000799766"/>
    </source>
</evidence>
<evidence type="ECO:0000256" key="2">
    <source>
        <dbReference type="ARBA" id="ARBA00022763"/>
    </source>
</evidence>
<evidence type="ECO:0000256" key="1">
    <source>
        <dbReference type="ARBA" id="ARBA00004123"/>
    </source>
</evidence>
<reference evidence="8" key="1">
    <citation type="journal article" date="2020" name="Stud. Mycol.">
        <title>101 Dothideomycetes genomes: a test case for predicting lifestyles and emergence of pathogens.</title>
        <authorList>
            <person name="Haridas S."/>
            <person name="Albert R."/>
            <person name="Binder M."/>
            <person name="Bloem J."/>
            <person name="Labutti K."/>
            <person name="Salamov A."/>
            <person name="Andreopoulos B."/>
            <person name="Baker S."/>
            <person name="Barry K."/>
            <person name="Bills G."/>
            <person name="Bluhm B."/>
            <person name="Cannon C."/>
            <person name="Castanera R."/>
            <person name="Culley D."/>
            <person name="Daum C."/>
            <person name="Ezra D."/>
            <person name="Gonzalez J."/>
            <person name="Henrissat B."/>
            <person name="Kuo A."/>
            <person name="Liang C."/>
            <person name="Lipzen A."/>
            <person name="Lutzoni F."/>
            <person name="Magnuson J."/>
            <person name="Mondo S."/>
            <person name="Nolan M."/>
            <person name="Ohm R."/>
            <person name="Pangilinan J."/>
            <person name="Park H.-J."/>
            <person name="Ramirez L."/>
            <person name="Alfaro M."/>
            <person name="Sun H."/>
            <person name="Tritt A."/>
            <person name="Yoshinaga Y."/>
            <person name="Zwiers L.-H."/>
            <person name="Turgeon B."/>
            <person name="Goodwin S."/>
            <person name="Spatafora J."/>
            <person name="Crous P."/>
            <person name="Grigoriev I."/>
        </authorList>
    </citation>
    <scope>NUCLEOTIDE SEQUENCE</scope>
    <source>
        <strain evidence="8">ATCC 16933</strain>
    </source>
</reference>
<dbReference type="Proteomes" id="UP000799766">
    <property type="component" value="Unassembled WGS sequence"/>
</dbReference>
<sequence>MAAEISPSSKKRPLPADEERHSPPKGNTLDMDDMPLVVDSTERADLESSVPRGCSPSPSSTTSLAADRKDSTNSSPQKPAPDSSAQAPMSSTATQKLQKRRRLTPSEKKAMRQEKEAKAREREEKRAKREEEQRLKDEERRKKNEEREEKKRAKELEQQQKEEEKRKREEEKRKKEAEKEKKEKAQLRLNAFFNKPRPSNSSPNNSSTPSLISTYDTTTQEPQPPTSPTKSNDNSLSGVSISQGTAKSDYKKVFLPFEVPAHTMMAPNNAQTLSKSELSEARSKLNALVNRDTSEDGTSTDVPIKGTPDHPLSQFFGGGKGSSSMSRGIRYPCVKNIMEHLEGTPQKPLELDCAMSDQKSALELLKTVPMKYIHFHEDVRPPYCGTYTRLLSQKQVRMLATNPCSRVLPDVDYDYDSEAEWVETGDEVGHDIDMEDEEEEEDDGDEEMKDFLDDDECFEDVRPTHHLITGELVPSCTGLCWEGADGKVRSAETGAEVDFAEYKVASLLRPIPKTIDPYTTSYWPGSASRSASGSGAAATSAFISNSTRAPKAINLPSALLQRRGRPQSAAAAAAEKKKRMVDDAILPAFKEAIAGSDMTKLALIEALKKMFPGVPKDAISNTIGAVAARIGNKEANKRWFLFTDEEPDEMMLREKHLA</sequence>
<feature type="domain" description="Chromatin assembly factor 1 subunit Cac1-like C-terminal" evidence="7">
    <location>
        <begin position="586"/>
        <end position="639"/>
    </location>
</feature>
<protein>
    <submittedName>
        <fullName evidence="8">Chromatin assembly factor 1 subunit A-domain-containing protein</fullName>
    </submittedName>
</protein>
<dbReference type="GO" id="GO:0006334">
    <property type="term" value="P:nucleosome assembly"/>
    <property type="evidence" value="ECO:0007669"/>
    <property type="project" value="TreeGrafter"/>
</dbReference>
<evidence type="ECO:0000256" key="3">
    <source>
        <dbReference type="ARBA" id="ARBA00023204"/>
    </source>
</evidence>
<proteinExistence type="predicted"/>
<feature type="compositionally biased region" description="Polar residues" evidence="5">
    <location>
        <begin position="72"/>
        <end position="96"/>
    </location>
</feature>
<feature type="compositionally biased region" description="Basic and acidic residues" evidence="5">
    <location>
        <begin position="104"/>
        <end position="186"/>
    </location>
</feature>
<dbReference type="Pfam" id="PF12253">
    <property type="entry name" value="CAF1A_dimeriz"/>
    <property type="match status" value="1"/>
</dbReference>
<feature type="region of interest" description="Disordered" evidence="5">
    <location>
        <begin position="1"/>
        <end position="243"/>
    </location>
</feature>
<organism evidence="8 9">
    <name type="scientific">Lineolata rhizophorae</name>
    <dbReference type="NCBI Taxonomy" id="578093"/>
    <lineage>
        <taxon>Eukaryota</taxon>
        <taxon>Fungi</taxon>
        <taxon>Dikarya</taxon>
        <taxon>Ascomycota</taxon>
        <taxon>Pezizomycotina</taxon>
        <taxon>Dothideomycetes</taxon>
        <taxon>Dothideomycetes incertae sedis</taxon>
        <taxon>Lineolatales</taxon>
        <taxon>Lineolataceae</taxon>
        <taxon>Lineolata</taxon>
    </lineage>
</organism>
<keyword evidence="4" id="KW-0539">Nucleus</keyword>
<dbReference type="GO" id="GO:0006281">
    <property type="term" value="P:DNA repair"/>
    <property type="evidence" value="ECO:0007669"/>
    <property type="project" value="UniProtKB-KW"/>
</dbReference>
<evidence type="ECO:0000256" key="5">
    <source>
        <dbReference type="SAM" id="MobiDB-lite"/>
    </source>
</evidence>
<accession>A0A6A6NVQ9</accession>
<evidence type="ECO:0000259" key="6">
    <source>
        <dbReference type="Pfam" id="PF12253"/>
    </source>
</evidence>
<dbReference type="InterPro" id="IPR048800">
    <property type="entry name" value="Cac1-like_C"/>
</dbReference>